<evidence type="ECO:0000256" key="1">
    <source>
        <dbReference type="SAM" id="MobiDB-lite"/>
    </source>
</evidence>
<dbReference type="Proteomes" id="UP000037069">
    <property type="component" value="Unassembled WGS sequence"/>
</dbReference>
<accession>A0A0L0BSX9</accession>
<reference evidence="2 3" key="1">
    <citation type="journal article" date="2015" name="Nat. Commun.">
        <title>Lucilia cuprina genome unlocks parasitic fly biology to underpin future interventions.</title>
        <authorList>
            <person name="Anstead C.A."/>
            <person name="Korhonen P.K."/>
            <person name="Young N.D."/>
            <person name="Hall R.S."/>
            <person name="Jex A.R."/>
            <person name="Murali S.C."/>
            <person name="Hughes D.S."/>
            <person name="Lee S.F."/>
            <person name="Perry T."/>
            <person name="Stroehlein A.J."/>
            <person name="Ansell B.R."/>
            <person name="Breugelmans B."/>
            <person name="Hofmann A."/>
            <person name="Qu J."/>
            <person name="Dugan S."/>
            <person name="Lee S.L."/>
            <person name="Chao H."/>
            <person name="Dinh H."/>
            <person name="Han Y."/>
            <person name="Doddapaneni H.V."/>
            <person name="Worley K.C."/>
            <person name="Muzny D.M."/>
            <person name="Ioannidis P."/>
            <person name="Waterhouse R.M."/>
            <person name="Zdobnov E.M."/>
            <person name="James P.J."/>
            <person name="Bagnall N.H."/>
            <person name="Kotze A.C."/>
            <person name="Gibbs R.A."/>
            <person name="Richards S."/>
            <person name="Batterham P."/>
            <person name="Gasser R.B."/>
        </authorList>
    </citation>
    <scope>NUCLEOTIDE SEQUENCE [LARGE SCALE GENOMIC DNA]</scope>
    <source>
        <strain evidence="2 3">LS</strain>
        <tissue evidence="2">Full body</tissue>
    </source>
</reference>
<evidence type="ECO:0000313" key="3">
    <source>
        <dbReference type="Proteomes" id="UP000037069"/>
    </source>
</evidence>
<dbReference type="STRING" id="7375.A0A0L0BSX9"/>
<proteinExistence type="predicted"/>
<keyword evidence="3" id="KW-1185">Reference proteome</keyword>
<organism evidence="2 3">
    <name type="scientific">Lucilia cuprina</name>
    <name type="common">Green bottle fly</name>
    <name type="synonym">Australian sheep blowfly</name>
    <dbReference type="NCBI Taxonomy" id="7375"/>
    <lineage>
        <taxon>Eukaryota</taxon>
        <taxon>Metazoa</taxon>
        <taxon>Ecdysozoa</taxon>
        <taxon>Arthropoda</taxon>
        <taxon>Hexapoda</taxon>
        <taxon>Insecta</taxon>
        <taxon>Pterygota</taxon>
        <taxon>Neoptera</taxon>
        <taxon>Endopterygota</taxon>
        <taxon>Diptera</taxon>
        <taxon>Brachycera</taxon>
        <taxon>Muscomorpha</taxon>
        <taxon>Oestroidea</taxon>
        <taxon>Calliphoridae</taxon>
        <taxon>Luciliinae</taxon>
        <taxon>Lucilia</taxon>
    </lineage>
</organism>
<sequence length="187" mass="21768">MAEEHEESFRSTDESTKIEEDAEKQPDVAKIQSPQTPTITFNEQEILSEQFQNYLRIAEAFMKTLKRPKDIEICTNLLRKVQRLNDSKHIEVKRNNNAFFRYCLKVLKWTSDNQPLELYQQWYRNKELVEGPSESRTWLEDNKSYMALKSLKDGTNIIYAAVCDEPSAGWQDGGLNILAKRGACSRN</sequence>
<dbReference type="OrthoDB" id="6599787at2759"/>
<comment type="caution">
    <text evidence="2">The sequence shown here is derived from an EMBL/GenBank/DDBJ whole genome shotgun (WGS) entry which is preliminary data.</text>
</comment>
<dbReference type="OMA" id="DLYRKWY"/>
<dbReference type="EMBL" id="JRES01001399">
    <property type="protein sequence ID" value="KNC23185.1"/>
    <property type="molecule type" value="Genomic_DNA"/>
</dbReference>
<feature type="compositionally biased region" description="Basic and acidic residues" evidence="1">
    <location>
        <begin position="7"/>
        <end position="27"/>
    </location>
</feature>
<protein>
    <submittedName>
        <fullName evidence="2">Uncharacterized protein</fullName>
    </submittedName>
</protein>
<gene>
    <name evidence="2" type="ORF">FF38_11449</name>
</gene>
<feature type="region of interest" description="Disordered" evidence="1">
    <location>
        <begin position="1"/>
        <end position="35"/>
    </location>
</feature>
<dbReference type="AlphaFoldDB" id="A0A0L0BSX9"/>
<evidence type="ECO:0000313" key="2">
    <source>
        <dbReference type="EMBL" id="KNC23185.1"/>
    </source>
</evidence>
<name>A0A0L0BSX9_LUCCU</name>